<evidence type="ECO:0000256" key="2">
    <source>
        <dbReference type="SAM" id="Phobius"/>
    </source>
</evidence>
<dbReference type="RefSeq" id="WP_221861560.1">
    <property type="nucleotide sequence ID" value="NZ_JAIKTU010000010.1"/>
</dbReference>
<keyword evidence="2" id="KW-0472">Membrane</keyword>
<feature type="transmembrane region" description="Helical" evidence="2">
    <location>
        <begin position="72"/>
        <end position="90"/>
    </location>
</feature>
<evidence type="ECO:0000256" key="1">
    <source>
        <dbReference type="SAM" id="MobiDB-lite"/>
    </source>
</evidence>
<proteinExistence type="predicted"/>
<evidence type="ECO:0000313" key="5">
    <source>
        <dbReference type="Proteomes" id="UP001299068"/>
    </source>
</evidence>
<accession>A0ABS7KZQ3</accession>
<keyword evidence="2" id="KW-1133">Transmembrane helix</keyword>
<feature type="transmembrane region" description="Helical" evidence="2">
    <location>
        <begin position="102"/>
        <end position="121"/>
    </location>
</feature>
<keyword evidence="2" id="KW-0812">Transmembrane</keyword>
<feature type="compositionally biased region" description="Basic and acidic residues" evidence="1">
    <location>
        <begin position="558"/>
        <end position="574"/>
    </location>
</feature>
<feature type="compositionally biased region" description="Basic and acidic residues" evidence="1">
    <location>
        <begin position="512"/>
        <end position="529"/>
    </location>
</feature>
<reference evidence="4 5" key="1">
    <citation type="journal article" date="2021" name="Cell Host Microbe">
        <title>in vivo commensal control of Clostridioides difficile virulence.</title>
        <authorList>
            <person name="Girinathan B.P."/>
            <person name="Dibenedetto N."/>
            <person name="Worley J.N."/>
            <person name="Peltier J."/>
            <person name="Arrieta-Ortiz M.L."/>
            <person name="Rupa Christinal Immanuel S."/>
            <person name="Lavin R."/>
            <person name="Delaney M.L."/>
            <person name="Cummins C."/>
            <person name="Hoffmann M."/>
            <person name="Luo Y."/>
            <person name="Gonzalez-Escalona N."/>
            <person name="Allard M."/>
            <person name="Onderdonk A.B."/>
            <person name="Gerber G.K."/>
            <person name="Sonenshein A.L."/>
            <person name="Baliga N."/>
            <person name="Dupuy B."/>
            <person name="Bry L."/>
        </authorList>
    </citation>
    <scope>NUCLEOTIDE SEQUENCE [LARGE SCALE GENOMIC DNA]</scope>
    <source>
        <strain evidence="4 5">DSM 599</strain>
    </source>
</reference>
<keyword evidence="5" id="KW-1185">Reference proteome</keyword>
<feature type="compositionally biased region" description="Polar residues" evidence="1">
    <location>
        <begin position="530"/>
        <end position="553"/>
    </location>
</feature>
<gene>
    <name evidence="4" type="ORF">K5V21_12655</name>
</gene>
<protein>
    <recommendedName>
        <fullName evidence="3">DUF8208 domain-containing protein</fullName>
    </recommendedName>
</protein>
<feature type="compositionally biased region" description="Polar residues" evidence="1">
    <location>
        <begin position="575"/>
        <end position="588"/>
    </location>
</feature>
<feature type="region of interest" description="Disordered" evidence="1">
    <location>
        <begin position="387"/>
        <end position="592"/>
    </location>
</feature>
<feature type="compositionally biased region" description="Basic and acidic residues" evidence="1">
    <location>
        <begin position="478"/>
        <end position="492"/>
    </location>
</feature>
<dbReference type="Pfam" id="PF26635">
    <property type="entry name" value="DUF8208"/>
    <property type="match status" value="1"/>
</dbReference>
<dbReference type="EMBL" id="JAIKTU010000010">
    <property type="protein sequence ID" value="MBY0756298.1"/>
    <property type="molecule type" value="Genomic_DNA"/>
</dbReference>
<sequence length="621" mass="68940">MNDLEFLLYLTNNRVLELVGVFSYGLRFLGWKLIEVLVSLVNGLENAISQIYKLNTFFKSTHISNFLDNYKGLLWVIFAIAIAFLGFQIIAQRKKDKGQIPVNIAISLAVIILLPTIMSTLNNATNLIVGENVGKYTSTGNEIVKNNLSDLYYLDKVGYKLDDKRNDIPKSDVMNIDINEKLDIGNIKDKQGSRCLVKKLISNANGTLKATELGDSFFSFLDENYYRYNLNFMVVIISLLVTATTLICCSLKIGRIIIELGFNRILATVLAFGDVGGGKRLKSVVENILSMFAILITTSVLLKIYTLFTGWLATTSGANDSVVRLLVLTGASWAVIDGPNIIERIFGIDAGLKSSWGLVLAGIQGAKTAGRGASSLLRFGGKTSSRLKDSFSNMKKEKEPSSLYNDMMDSYKDNKSSGEDNKDKKSNFNNTTNNGTNKSGVENNINNKNGVDNNINNKKGNNFKDGDKINSNGTDLNNGDKNHRDMDRKGEFIKNSTRNITKDNNLNNFKTDGNKKGEINKSSRDRDRGNSSLDNGKNTLDGNRADTNNNTKYPNAEKLNEFNGEKLNNSKEKTSSSTGFKNNLNNKNSVKDKLEKRSYKINNNNSFNNIKVKDKNKGDKK</sequence>
<feature type="compositionally biased region" description="Basic and acidic residues" evidence="1">
    <location>
        <begin position="387"/>
        <end position="400"/>
    </location>
</feature>
<dbReference type="NCBIfam" id="NF045890">
    <property type="entry name" value="conj_pls20_p028"/>
    <property type="match status" value="1"/>
</dbReference>
<feature type="domain" description="DUF8208" evidence="3">
    <location>
        <begin position="21"/>
        <end position="362"/>
    </location>
</feature>
<dbReference type="InterPro" id="IPR058521">
    <property type="entry name" value="DUF8208"/>
</dbReference>
<evidence type="ECO:0000313" key="4">
    <source>
        <dbReference type="EMBL" id="MBY0756298.1"/>
    </source>
</evidence>
<dbReference type="InterPro" id="IPR058066">
    <property type="entry name" value="pXO2-14_N"/>
</dbReference>
<name>A0ABS7KZQ3_CLOSR</name>
<feature type="compositionally biased region" description="Low complexity" evidence="1">
    <location>
        <begin position="427"/>
        <end position="460"/>
    </location>
</feature>
<comment type="caution">
    <text evidence="4">The sequence shown here is derived from an EMBL/GenBank/DDBJ whole genome shotgun (WGS) entry which is preliminary data.</text>
</comment>
<feature type="transmembrane region" description="Helical" evidence="2">
    <location>
        <begin position="230"/>
        <end position="254"/>
    </location>
</feature>
<feature type="compositionally biased region" description="Polar residues" evidence="1">
    <location>
        <begin position="494"/>
        <end position="511"/>
    </location>
</feature>
<feature type="transmembrane region" description="Helical" evidence="2">
    <location>
        <begin position="288"/>
        <end position="313"/>
    </location>
</feature>
<organism evidence="4 5">
    <name type="scientific">Clostridium sardiniense</name>
    <name type="common">Clostridium absonum</name>
    <dbReference type="NCBI Taxonomy" id="29369"/>
    <lineage>
        <taxon>Bacteria</taxon>
        <taxon>Bacillati</taxon>
        <taxon>Bacillota</taxon>
        <taxon>Clostridia</taxon>
        <taxon>Eubacteriales</taxon>
        <taxon>Clostridiaceae</taxon>
        <taxon>Clostridium</taxon>
    </lineage>
</organism>
<dbReference type="Proteomes" id="UP001299068">
    <property type="component" value="Unassembled WGS sequence"/>
</dbReference>
<evidence type="ECO:0000259" key="3">
    <source>
        <dbReference type="Pfam" id="PF26635"/>
    </source>
</evidence>
<feature type="compositionally biased region" description="Basic and acidic residues" evidence="1">
    <location>
        <begin position="409"/>
        <end position="426"/>
    </location>
</feature>